<evidence type="ECO:0000313" key="2">
    <source>
        <dbReference type="EMBL" id="KAK9057543.1"/>
    </source>
</evidence>
<feature type="transmembrane region" description="Helical" evidence="1">
    <location>
        <begin position="38"/>
        <end position="60"/>
    </location>
</feature>
<evidence type="ECO:0000313" key="3">
    <source>
        <dbReference type="Proteomes" id="UP001408789"/>
    </source>
</evidence>
<accession>A0AAP0CME2</accession>
<dbReference type="AlphaFoldDB" id="A0AAP0CME2"/>
<reference evidence="2 3" key="1">
    <citation type="submission" date="2024-04" db="EMBL/GenBank/DDBJ databases">
        <title>The reference genome of an endangered Asteraceae, Deinandra increscens subsp. villosa, native to the Central Coast of California.</title>
        <authorList>
            <person name="Guilliams M."/>
            <person name="Hasenstab-Lehman K."/>
            <person name="Meyer R."/>
            <person name="Mcevoy S."/>
        </authorList>
    </citation>
    <scope>NUCLEOTIDE SEQUENCE [LARGE SCALE GENOMIC DNA]</scope>
    <source>
        <tissue evidence="2">Leaf</tissue>
    </source>
</reference>
<keyword evidence="1" id="KW-0812">Transmembrane</keyword>
<proteinExistence type="predicted"/>
<name>A0AAP0CME2_9ASTR</name>
<keyword evidence="1" id="KW-0472">Membrane</keyword>
<organism evidence="2 3">
    <name type="scientific">Deinandra increscens subsp. villosa</name>
    <dbReference type="NCBI Taxonomy" id="3103831"/>
    <lineage>
        <taxon>Eukaryota</taxon>
        <taxon>Viridiplantae</taxon>
        <taxon>Streptophyta</taxon>
        <taxon>Embryophyta</taxon>
        <taxon>Tracheophyta</taxon>
        <taxon>Spermatophyta</taxon>
        <taxon>Magnoliopsida</taxon>
        <taxon>eudicotyledons</taxon>
        <taxon>Gunneridae</taxon>
        <taxon>Pentapetalae</taxon>
        <taxon>asterids</taxon>
        <taxon>campanulids</taxon>
        <taxon>Asterales</taxon>
        <taxon>Asteraceae</taxon>
        <taxon>Asteroideae</taxon>
        <taxon>Heliantheae alliance</taxon>
        <taxon>Madieae</taxon>
        <taxon>Madiinae</taxon>
        <taxon>Deinandra</taxon>
    </lineage>
</organism>
<dbReference type="EMBL" id="JBCNJP010000023">
    <property type="protein sequence ID" value="KAK9057543.1"/>
    <property type="molecule type" value="Genomic_DNA"/>
</dbReference>
<dbReference type="Proteomes" id="UP001408789">
    <property type="component" value="Unassembled WGS sequence"/>
</dbReference>
<sequence length="503" mass="54515">MENRKQNGTIKKNRVTVIESKWKELEKNLKNWLDIPPVIVEAAAAAVSIGVTGAFICLVLDTLSGQFCSDFPFLPPLKVVPVTRLIDPLHSESRNCRMAAGLKKDVKLRMAAGFGSGTLSSIVARDPLAHVVLSGVFFAKVSRKKTLRNEHVQYRMVVAFAAGILSSICRGDPPAKVILNGVFFVLVVAAVYQRYRIPAIAIGLLPLTRQRSLSHSAFCVYCVYRRGDILIYGTVVNPNFAGFVLIVDFISNPTGFELIKPHSICISESFEENNKFMEKGKQNGPEAIEVTVKKNRVTVIETKWKELERNLNNWLDKPPVVVEAAIAAVDKGVTGAFICLVLDTLAGRFCSAFPFLPPLKAVPVKRLIDPLYMGVLIGSDAGIRCFMKKTQGKKAVKSRKCRMAAGFGAGILSSIVARDPPAKVVLNGVGFALARAAVSKIDIMRALERGGVQSRLVFGFGVGILASVVRGDPPAHIVLNGAFFGLVGAAAFKAAENELKKQA</sequence>
<gene>
    <name evidence="2" type="ORF">SSX86_022379</name>
</gene>
<keyword evidence="3" id="KW-1185">Reference proteome</keyword>
<comment type="caution">
    <text evidence="2">The sequence shown here is derived from an EMBL/GenBank/DDBJ whole genome shotgun (WGS) entry which is preliminary data.</text>
</comment>
<evidence type="ECO:0000256" key="1">
    <source>
        <dbReference type="SAM" id="Phobius"/>
    </source>
</evidence>
<protein>
    <submittedName>
        <fullName evidence="2">Uncharacterized protein</fullName>
    </submittedName>
</protein>
<keyword evidence="1" id="KW-1133">Transmembrane helix</keyword>